<dbReference type="RefSeq" id="WP_236629859.1">
    <property type="nucleotide sequence ID" value="NZ_KN234780.1"/>
</dbReference>
<keyword evidence="2 5" id="KW-0812">Transmembrane</keyword>
<feature type="transmembrane region" description="Helical" evidence="5">
    <location>
        <begin position="16"/>
        <end position="34"/>
    </location>
</feature>
<feature type="transmembrane region" description="Helical" evidence="5">
    <location>
        <begin position="110"/>
        <end position="131"/>
    </location>
</feature>
<feature type="transmembrane region" description="Helical" evidence="5">
    <location>
        <begin position="41"/>
        <end position="62"/>
    </location>
</feature>
<dbReference type="STRING" id="1265313.HRUBRA_02640"/>
<name>A0A095WVX3_9GAMM</name>
<sequence>MLSSWPAIGAFNGFDWIVIVIVTLSAVVSLWRGFSREALSLAGWVAAFVVANLFATQLSSALAGFLENPTGRYIVAWTLVFVAVLLLAGMAARLFARLVRASGLGLLDRILGSVFGMLRGLLIVVVLLFLLRQLVPPAEQQWLYRSQLVPYLDPLLDWSLRAFDNARAGRFPALAT</sequence>
<dbReference type="GO" id="GO:0009403">
    <property type="term" value="P:toxin biosynthetic process"/>
    <property type="evidence" value="ECO:0007669"/>
    <property type="project" value="InterPro"/>
</dbReference>
<gene>
    <name evidence="6" type="ORF">HRUBRA_02640</name>
</gene>
<comment type="subcellular location">
    <subcellularLocation>
        <location evidence="1">Membrane</location>
        <topology evidence="1">Multi-pass membrane protein</topology>
    </subcellularLocation>
</comment>
<dbReference type="PANTHER" id="PTHR36926:SF1">
    <property type="entry name" value="COLICIN V PRODUCTION PROTEIN"/>
    <property type="match status" value="1"/>
</dbReference>
<evidence type="ECO:0000256" key="2">
    <source>
        <dbReference type="ARBA" id="ARBA00022692"/>
    </source>
</evidence>
<dbReference type="GO" id="GO:0016020">
    <property type="term" value="C:membrane"/>
    <property type="evidence" value="ECO:0007669"/>
    <property type="project" value="UniProtKB-SubCell"/>
</dbReference>
<comment type="caution">
    <text evidence="6">The sequence shown here is derived from an EMBL/GenBank/DDBJ whole genome shotgun (WGS) entry which is preliminary data.</text>
</comment>
<evidence type="ECO:0000256" key="3">
    <source>
        <dbReference type="ARBA" id="ARBA00022989"/>
    </source>
</evidence>
<dbReference type="InterPro" id="IPR052719">
    <property type="entry name" value="CvpA-like"/>
</dbReference>
<keyword evidence="4 5" id="KW-0472">Membrane</keyword>
<dbReference type="PANTHER" id="PTHR36926">
    <property type="entry name" value="COLICIN V PRODUCTION PROTEIN"/>
    <property type="match status" value="1"/>
</dbReference>
<accession>A0A095WVX3</accession>
<evidence type="ECO:0000256" key="1">
    <source>
        <dbReference type="ARBA" id="ARBA00004141"/>
    </source>
</evidence>
<proteinExistence type="predicted"/>
<dbReference type="eggNOG" id="COG1286">
    <property type="taxonomic scope" value="Bacteria"/>
</dbReference>
<keyword evidence="7" id="KW-1185">Reference proteome</keyword>
<dbReference type="InterPro" id="IPR003825">
    <property type="entry name" value="Colicin-V_CvpA"/>
</dbReference>
<evidence type="ECO:0000313" key="7">
    <source>
        <dbReference type="Proteomes" id="UP000029640"/>
    </source>
</evidence>
<dbReference type="Pfam" id="PF02674">
    <property type="entry name" value="Colicin_V"/>
    <property type="match status" value="1"/>
</dbReference>
<keyword evidence="3 5" id="KW-1133">Transmembrane helix</keyword>
<protein>
    <submittedName>
        <fullName evidence="6">Colicin V production protein</fullName>
    </submittedName>
</protein>
<evidence type="ECO:0000256" key="4">
    <source>
        <dbReference type="ARBA" id="ARBA00023136"/>
    </source>
</evidence>
<dbReference type="HOGENOM" id="CLU_092720_2_2_6"/>
<evidence type="ECO:0000313" key="6">
    <source>
        <dbReference type="EMBL" id="KGE02799.1"/>
    </source>
</evidence>
<dbReference type="EMBL" id="AUVB01000084">
    <property type="protein sequence ID" value="KGE02799.1"/>
    <property type="molecule type" value="Genomic_DNA"/>
</dbReference>
<evidence type="ECO:0000256" key="5">
    <source>
        <dbReference type="SAM" id="Phobius"/>
    </source>
</evidence>
<reference evidence="6 7" key="1">
    <citation type="journal article" date="2014" name="Genome Announc.">
        <title>Genome Sequence of Gammaproteobacterial Pseudohaliea rubra Type Strain DSM 19751, Isolated from Coastal Seawater of the Mediterranean Sea.</title>
        <authorList>
            <person name="Spring S."/>
            <person name="Fiebig A."/>
            <person name="Riedel T."/>
            <person name="Goker M."/>
            <person name="Klenk H.P."/>
        </authorList>
    </citation>
    <scope>NUCLEOTIDE SEQUENCE [LARGE SCALE GENOMIC DNA]</scope>
    <source>
        <strain evidence="6 7">DSM 19751</strain>
    </source>
</reference>
<dbReference type="AlphaFoldDB" id="A0A095WVX3"/>
<feature type="transmembrane region" description="Helical" evidence="5">
    <location>
        <begin position="74"/>
        <end position="98"/>
    </location>
</feature>
<dbReference type="Proteomes" id="UP000029640">
    <property type="component" value="Unassembled WGS sequence"/>
</dbReference>
<organism evidence="6 7">
    <name type="scientific">Pseudohaliea rubra DSM 19751</name>
    <dbReference type="NCBI Taxonomy" id="1265313"/>
    <lineage>
        <taxon>Bacteria</taxon>
        <taxon>Pseudomonadati</taxon>
        <taxon>Pseudomonadota</taxon>
        <taxon>Gammaproteobacteria</taxon>
        <taxon>Cellvibrionales</taxon>
        <taxon>Halieaceae</taxon>
        <taxon>Pseudohaliea</taxon>
    </lineage>
</organism>